<proteinExistence type="predicted"/>
<reference evidence="1 2" key="1">
    <citation type="journal article" date="2007" name="PLoS Genet.">
        <title>Patterns and implications of gene gain and loss in the evolution of Prochlorococcus.</title>
        <authorList>
            <person name="Kettler G.C."/>
            <person name="Martiny A.C."/>
            <person name="Huang K."/>
            <person name="Zucker J."/>
            <person name="Coleman M.L."/>
            <person name="Rodrigue S."/>
            <person name="Chen F."/>
            <person name="Lapidus A."/>
            <person name="Ferriera S."/>
            <person name="Johnson J."/>
            <person name="Steglich C."/>
            <person name="Church G.M."/>
            <person name="Richardson P."/>
            <person name="Chisholm S.W."/>
        </authorList>
    </citation>
    <scope>NUCLEOTIDE SEQUENCE [LARGE SCALE GENOMIC DNA]</scope>
    <source>
        <strain evidence="1 2">MIT 9303</strain>
    </source>
</reference>
<dbReference type="Proteomes" id="UP000002274">
    <property type="component" value="Chromosome"/>
</dbReference>
<sequence length="82" mass="9183">MNTAIRRRISVSTCWASARIALLDSKESYEDSYAITQEFREWITCPGGHHELLEASALVVPNLPSKSHSYDKTSDADEALEI</sequence>
<dbReference type="EMBL" id="CP000554">
    <property type="protein sequence ID" value="ABM77607.1"/>
    <property type="molecule type" value="Genomic_DNA"/>
</dbReference>
<gene>
    <name evidence="1" type="ordered locus">P9303_08561</name>
</gene>
<dbReference type="KEGG" id="pmf:P9303_08561"/>
<dbReference type="AlphaFoldDB" id="A2C7Z7"/>
<dbReference type="RefSeq" id="WP_011825516.1">
    <property type="nucleotide sequence ID" value="NC_008820.1"/>
</dbReference>
<evidence type="ECO:0000313" key="1">
    <source>
        <dbReference type="EMBL" id="ABM77607.1"/>
    </source>
</evidence>
<protein>
    <submittedName>
        <fullName evidence="1">Uncharacterized protein</fullName>
    </submittedName>
</protein>
<dbReference type="HOGENOM" id="CLU_175644_1_0_3"/>
<accession>A2C7Z7</accession>
<name>A2C7Z7_PROM3</name>
<organism evidence="1 2">
    <name type="scientific">Prochlorococcus marinus (strain MIT 9303)</name>
    <dbReference type="NCBI Taxonomy" id="59922"/>
    <lineage>
        <taxon>Bacteria</taxon>
        <taxon>Bacillati</taxon>
        <taxon>Cyanobacteriota</taxon>
        <taxon>Cyanophyceae</taxon>
        <taxon>Synechococcales</taxon>
        <taxon>Prochlorococcaceae</taxon>
        <taxon>Prochlorococcus</taxon>
    </lineage>
</organism>
<evidence type="ECO:0000313" key="2">
    <source>
        <dbReference type="Proteomes" id="UP000002274"/>
    </source>
</evidence>
<dbReference type="BioCyc" id="PMAR59922:G1G80-771-MONOMER"/>